<dbReference type="Proteomes" id="UP001234989">
    <property type="component" value="Chromosome 1"/>
</dbReference>
<name>A0AAF0T8Z9_SOLVR</name>
<accession>A0AAF0T8Z9</accession>
<organism evidence="2 3">
    <name type="scientific">Solanum verrucosum</name>
    <dbReference type="NCBI Taxonomy" id="315347"/>
    <lineage>
        <taxon>Eukaryota</taxon>
        <taxon>Viridiplantae</taxon>
        <taxon>Streptophyta</taxon>
        <taxon>Embryophyta</taxon>
        <taxon>Tracheophyta</taxon>
        <taxon>Spermatophyta</taxon>
        <taxon>Magnoliopsida</taxon>
        <taxon>eudicotyledons</taxon>
        <taxon>Gunneridae</taxon>
        <taxon>Pentapetalae</taxon>
        <taxon>asterids</taxon>
        <taxon>lamiids</taxon>
        <taxon>Solanales</taxon>
        <taxon>Solanaceae</taxon>
        <taxon>Solanoideae</taxon>
        <taxon>Solaneae</taxon>
        <taxon>Solanum</taxon>
    </lineage>
</organism>
<dbReference type="Pfam" id="PF24626">
    <property type="entry name" value="SH3_Tf2-1"/>
    <property type="match status" value="1"/>
</dbReference>
<dbReference type="PANTHER" id="PTHR46148:SF56">
    <property type="entry name" value="RETROTRANSPOSON PROTEIN"/>
    <property type="match status" value="1"/>
</dbReference>
<keyword evidence="3" id="KW-1185">Reference proteome</keyword>
<evidence type="ECO:0000313" key="3">
    <source>
        <dbReference type="Proteomes" id="UP001234989"/>
    </source>
</evidence>
<gene>
    <name evidence="2" type="ORF">MTR67_002033</name>
</gene>
<dbReference type="AlphaFoldDB" id="A0AAF0T8Z9"/>
<evidence type="ECO:0000313" key="2">
    <source>
        <dbReference type="EMBL" id="WMV08648.1"/>
    </source>
</evidence>
<protein>
    <recommendedName>
        <fullName evidence="1">Tf2-1-like SH3-like domain-containing protein</fullName>
    </recommendedName>
</protein>
<proteinExistence type="predicted"/>
<evidence type="ECO:0000259" key="1">
    <source>
        <dbReference type="Pfam" id="PF24626"/>
    </source>
</evidence>
<dbReference type="EMBL" id="CP133612">
    <property type="protein sequence ID" value="WMV08648.1"/>
    <property type="molecule type" value="Genomic_DNA"/>
</dbReference>
<reference evidence="2" key="1">
    <citation type="submission" date="2023-08" db="EMBL/GenBank/DDBJ databases">
        <title>A de novo genome assembly of Solanum verrucosum Schlechtendal, a Mexican diploid species geographically isolated from the other diploid A-genome species in potato relatives.</title>
        <authorList>
            <person name="Hosaka K."/>
        </authorList>
    </citation>
    <scope>NUCLEOTIDE SEQUENCE</scope>
    <source>
        <tissue evidence="2">Young leaves</tissue>
    </source>
</reference>
<dbReference type="InterPro" id="IPR056924">
    <property type="entry name" value="SH3_Tf2-1"/>
</dbReference>
<dbReference type="PANTHER" id="PTHR46148">
    <property type="entry name" value="CHROMO DOMAIN-CONTAINING PROTEIN"/>
    <property type="match status" value="1"/>
</dbReference>
<sequence>MVEESTVSEPILEPKPCEKYFKAREVYLLWGLFDLVNGPFWPSGPTGSIAKVLTEESKEGFKDGGKVHGKVTWKGSRTVEESTVSEPILEPKPSKKLFKGKSLRKGSRTVKESMNGKLSTRYVVPYQILRRNGKVATELELPSELALVHPVFHVSLVKKSVGDATSIVPLEGLGVKENLSYEEIPVEILDRQVKKLRNNEIVSVKDLWRNQLVVGATWEAEADMIS</sequence>
<feature type="domain" description="Tf2-1-like SH3-like" evidence="1">
    <location>
        <begin position="112"/>
        <end position="160"/>
    </location>
</feature>